<protein>
    <recommendedName>
        <fullName evidence="2 8">GTPase Der</fullName>
    </recommendedName>
    <alternativeName>
        <fullName evidence="7 8">GTP-binding protein EngA</fullName>
    </alternativeName>
</protein>
<feature type="binding site" evidence="8">
    <location>
        <begin position="118"/>
        <end position="121"/>
    </location>
    <ligand>
        <name>GTP</name>
        <dbReference type="ChEBI" id="CHEBI:37565"/>
        <label>1</label>
    </ligand>
</feature>
<feature type="region of interest" description="Disordered" evidence="11">
    <location>
        <begin position="442"/>
        <end position="467"/>
    </location>
</feature>
<keyword evidence="4 10" id="KW-0677">Repeat</keyword>
<comment type="function">
    <text evidence="8 10">GTPase that plays an essential role in the late steps of ribosome biogenesis.</text>
</comment>
<evidence type="ECO:0000256" key="8">
    <source>
        <dbReference type="HAMAP-Rule" id="MF_00195"/>
    </source>
</evidence>
<name>A0A1P8UL99_9GAMM</name>
<evidence type="ECO:0000256" key="1">
    <source>
        <dbReference type="ARBA" id="ARBA00008279"/>
    </source>
</evidence>
<evidence type="ECO:0000259" key="12">
    <source>
        <dbReference type="PROSITE" id="PS51712"/>
    </source>
</evidence>
<reference evidence="13 14" key="1">
    <citation type="submission" date="2017-01" db="EMBL/GenBank/DDBJ databases">
        <title>Draft sequence of Acidihalobacter ferrooxidans strain DSM 14175 (strain V8).</title>
        <authorList>
            <person name="Khaleque H.N."/>
            <person name="Ramsay J.P."/>
            <person name="Murphy R.J.T."/>
            <person name="Kaksonen A.H."/>
            <person name="Boxall N.J."/>
            <person name="Watkin E.L.J."/>
        </authorList>
    </citation>
    <scope>NUCLEOTIDE SEQUENCE [LARGE SCALE GENOMIC DNA]</scope>
    <source>
        <strain evidence="13 14">V8</strain>
    </source>
</reference>
<dbReference type="GO" id="GO:0042254">
    <property type="term" value="P:ribosome biogenesis"/>
    <property type="evidence" value="ECO:0007669"/>
    <property type="project" value="UniProtKB-KW"/>
</dbReference>
<dbReference type="KEGG" id="afy:BW247_08180"/>
<evidence type="ECO:0000256" key="5">
    <source>
        <dbReference type="ARBA" id="ARBA00022741"/>
    </source>
</evidence>
<dbReference type="FunFam" id="3.30.300.20:FF:000004">
    <property type="entry name" value="GTPase Der"/>
    <property type="match status" value="1"/>
</dbReference>
<keyword evidence="14" id="KW-1185">Reference proteome</keyword>
<dbReference type="FunFam" id="3.40.50.300:FF:000040">
    <property type="entry name" value="GTPase Der"/>
    <property type="match status" value="1"/>
</dbReference>
<comment type="similarity">
    <text evidence="1 8 9 10">Belongs to the TRAFAC class TrmE-Era-EngA-EngB-Septin-like GTPase superfamily. EngA (Der) GTPase family.</text>
</comment>
<dbReference type="Pfam" id="PF14714">
    <property type="entry name" value="KH_dom-like"/>
    <property type="match status" value="1"/>
</dbReference>
<dbReference type="AlphaFoldDB" id="A0A1P8UL99"/>
<dbReference type="Pfam" id="PF01926">
    <property type="entry name" value="MMR_HSR1"/>
    <property type="match status" value="2"/>
</dbReference>
<feature type="binding site" evidence="8">
    <location>
        <begin position="233"/>
        <end position="237"/>
    </location>
    <ligand>
        <name>GTP</name>
        <dbReference type="ChEBI" id="CHEBI:37565"/>
        <label>2</label>
    </ligand>
</feature>
<feature type="binding site" evidence="8">
    <location>
        <begin position="9"/>
        <end position="16"/>
    </location>
    <ligand>
        <name>GTP</name>
        <dbReference type="ChEBI" id="CHEBI:37565"/>
        <label>1</label>
    </ligand>
</feature>
<dbReference type="CDD" id="cd01895">
    <property type="entry name" value="EngA2"/>
    <property type="match status" value="1"/>
</dbReference>
<evidence type="ECO:0000256" key="7">
    <source>
        <dbReference type="ARBA" id="ARBA00032345"/>
    </source>
</evidence>
<evidence type="ECO:0000256" key="2">
    <source>
        <dbReference type="ARBA" id="ARBA00020953"/>
    </source>
</evidence>
<evidence type="ECO:0000256" key="9">
    <source>
        <dbReference type="PROSITE-ProRule" id="PRU01049"/>
    </source>
</evidence>
<dbReference type="NCBIfam" id="TIGR03594">
    <property type="entry name" value="GTPase_EngA"/>
    <property type="match status" value="1"/>
</dbReference>
<feature type="binding site" evidence="8">
    <location>
        <begin position="186"/>
        <end position="193"/>
    </location>
    <ligand>
        <name>GTP</name>
        <dbReference type="ChEBI" id="CHEBI:37565"/>
        <label>2</label>
    </ligand>
</feature>
<dbReference type="InterPro" id="IPR032859">
    <property type="entry name" value="KH_dom-like"/>
</dbReference>
<feature type="binding site" evidence="8">
    <location>
        <begin position="56"/>
        <end position="60"/>
    </location>
    <ligand>
        <name>GTP</name>
        <dbReference type="ChEBI" id="CHEBI:37565"/>
        <label>1</label>
    </ligand>
</feature>
<dbReference type="CDD" id="cd01894">
    <property type="entry name" value="EngA1"/>
    <property type="match status" value="1"/>
</dbReference>
<evidence type="ECO:0000256" key="6">
    <source>
        <dbReference type="ARBA" id="ARBA00023134"/>
    </source>
</evidence>
<dbReference type="InterPro" id="IPR016484">
    <property type="entry name" value="GTPase_Der"/>
</dbReference>
<proteinExistence type="inferred from homology"/>
<dbReference type="SUPFAM" id="SSF52540">
    <property type="entry name" value="P-loop containing nucleoside triphosphate hydrolases"/>
    <property type="match status" value="2"/>
</dbReference>
<dbReference type="GO" id="GO:0005525">
    <property type="term" value="F:GTP binding"/>
    <property type="evidence" value="ECO:0007669"/>
    <property type="project" value="UniProtKB-UniRule"/>
</dbReference>
<evidence type="ECO:0000256" key="3">
    <source>
        <dbReference type="ARBA" id="ARBA00022517"/>
    </source>
</evidence>
<keyword evidence="6 8" id="KW-0342">GTP-binding</keyword>
<evidence type="ECO:0000313" key="14">
    <source>
        <dbReference type="Proteomes" id="UP000243807"/>
    </source>
</evidence>
<dbReference type="EMBL" id="CP019434">
    <property type="protein sequence ID" value="APZ44616.1"/>
    <property type="molecule type" value="Genomic_DNA"/>
</dbReference>
<dbReference type="Gene3D" id="3.40.50.300">
    <property type="entry name" value="P-loop containing nucleotide triphosphate hydrolases"/>
    <property type="match status" value="2"/>
</dbReference>
<organism evidence="13 14">
    <name type="scientific">Acidihalobacter ferrooxydans</name>
    <dbReference type="NCBI Taxonomy" id="1765967"/>
    <lineage>
        <taxon>Bacteria</taxon>
        <taxon>Pseudomonadati</taxon>
        <taxon>Pseudomonadota</taxon>
        <taxon>Gammaproteobacteria</taxon>
        <taxon>Chromatiales</taxon>
        <taxon>Ectothiorhodospiraceae</taxon>
        <taxon>Acidihalobacter</taxon>
    </lineage>
</organism>
<keyword evidence="3 8" id="KW-0690">Ribosome biogenesis</keyword>
<dbReference type="RefSeq" id="WP_076838454.1">
    <property type="nucleotide sequence ID" value="NZ_CP019434.1"/>
</dbReference>
<dbReference type="PIRSF" id="PIRSF006485">
    <property type="entry name" value="GTP-binding_EngA"/>
    <property type="match status" value="1"/>
</dbReference>
<dbReference type="HAMAP" id="MF_00195">
    <property type="entry name" value="GTPase_Der"/>
    <property type="match status" value="1"/>
</dbReference>
<feature type="compositionally biased region" description="Basic residues" evidence="11">
    <location>
        <begin position="457"/>
        <end position="467"/>
    </location>
</feature>
<feature type="domain" description="EngA-type G" evidence="12">
    <location>
        <begin position="3"/>
        <end position="166"/>
    </location>
</feature>
<dbReference type="Proteomes" id="UP000243807">
    <property type="component" value="Chromosome"/>
</dbReference>
<dbReference type="InterPro" id="IPR015946">
    <property type="entry name" value="KH_dom-like_a/b"/>
</dbReference>
<dbReference type="NCBIfam" id="TIGR00231">
    <property type="entry name" value="small_GTP"/>
    <property type="match status" value="2"/>
</dbReference>
<evidence type="ECO:0000256" key="10">
    <source>
        <dbReference type="RuleBase" id="RU004481"/>
    </source>
</evidence>
<evidence type="ECO:0000256" key="4">
    <source>
        <dbReference type="ARBA" id="ARBA00022737"/>
    </source>
</evidence>
<accession>A0A1P8UL99</accession>
<dbReference type="PANTHER" id="PTHR43834">
    <property type="entry name" value="GTPASE DER"/>
    <property type="match status" value="1"/>
</dbReference>
<comment type="subunit">
    <text evidence="8">Associates with the 50S ribosomal subunit.</text>
</comment>
<evidence type="ECO:0000256" key="11">
    <source>
        <dbReference type="SAM" id="MobiDB-lite"/>
    </source>
</evidence>
<sequence length="467" mass="50754">MQAVVALVGRPNVGKSTLFNRLTRSRDALVADIPGLTRDRKYGLGRIGSGNYLVIDTGGLGEEVDAIDLLMSGQSRQAMREATHVLFLMDGRAGVTAGDEHLAQELRTLGKPVTLVINKSDIANRDLALAEAARLGLGAPVFISAQQGSGVEALIDDIVPANDPIEPGDATLEDAADRPIRIAFVGRPNVGKSTLINRILGEDRVVVFDRPGTTRDAIDVPFERDGHAYTLIDTAGVRRRARVNETIEKFSVVKTLDAIKSADVVILVLDAQAGVSEQDAHLIGLVLDAGAALVVAINKWDGLDGSDRESVKRGLDLKLTFLDFAERHFISALHGTGVGTLFNAVLKAHASAHCEVSTADLNRLLEGLVLAHQPPMSRGRRIKLRYAHLGGHRPFTVVIHGNQTERLPGAYKRYLANGFRRALHLVGTPVVVEFRTGDNPYAGKRNTLTPRQEHSRARMLRHFKRRK</sequence>
<dbReference type="PRINTS" id="PR00326">
    <property type="entry name" value="GTP1OBG"/>
</dbReference>
<dbReference type="PROSITE" id="PS51712">
    <property type="entry name" value="G_ENGA"/>
    <property type="match status" value="2"/>
</dbReference>
<dbReference type="InterPro" id="IPR005225">
    <property type="entry name" value="Small_GTP-bd"/>
</dbReference>
<dbReference type="InterPro" id="IPR031166">
    <property type="entry name" value="G_ENGA"/>
</dbReference>
<dbReference type="GO" id="GO:0043022">
    <property type="term" value="F:ribosome binding"/>
    <property type="evidence" value="ECO:0007669"/>
    <property type="project" value="TreeGrafter"/>
</dbReference>
<dbReference type="InterPro" id="IPR006073">
    <property type="entry name" value="GTP-bd"/>
</dbReference>
<dbReference type="OrthoDB" id="9805918at2"/>
<dbReference type="InterPro" id="IPR027417">
    <property type="entry name" value="P-loop_NTPase"/>
</dbReference>
<feature type="binding site" evidence="8">
    <location>
        <begin position="298"/>
        <end position="301"/>
    </location>
    <ligand>
        <name>GTP</name>
        <dbReference type="ChEBI" id="CHEBI:37565"/>
        <label>2</label>
    </ligand>
</feature>
<dbReference type="STRING" id="1765967.BW247_08180"/>
<keyword evidence="5 8" id="KW-0547">Nucleotide-binding</keyword>
<feature type="domain" description="EngA-type G" evidence="12">
    <location>
        <begin position="180"/>
        <end position="353"/>
    </location>
</feature>
<evidence type="ECO:0000313" key="13">
    <source>
        <dbReference type="EMBL" id="APZ44616.1"/>
    </source>
</evidence>
<gene>
    <name evidence="8" type="primary">der</name>
    <name evidence="13" type="ORF">BW247_08180</name>
</gene>
<dbReference type="Gene3D" id="3.30.300.20">
    <property type="match status" value="1"/>
</dbReference>
<dbReference type="PANTHER" id="PTHR43834:SF6">
    <property type="entry name" value="GTPASE DER"/>
    <property type="match status" value="1"/>
</dbReference>